<evidence type="ECO:0000313" key="3">
    <source>
        <dbReference type="Proteomes" id="UP000619260"/>
    </source>
</evidence>
<proteinExistence type="predicted"/>
<dbReference type="Gene3D" id="3.80.10.10">
    <property type="entry name" value="Ribonuclease Inhibitor"/>
    <property type="match status" value="1"/>
</dbReference>
<sequence>MCGTTVTAVDVNLRLAIVDTLTRAGVLPRFDVDAFNETPEGALKDGESPDDRDFRYRQEVVDALLAIPISQDQLAATEELTWSDSSDLTMFAIYAQNDGGGDEFDIRSFDGIAETLPNLRKLVVDYFTKASDLSPLTGLTKLHELHIRGGFPVADIGPLARIPSLRVLSLDSQNVNDLRPLAATRIEELTIRNNGLDRDKADDLAPLADMPALRALSYTPRCSYPERTVTPDNARLLDRLRARGVTVTA</sequence>
<organism evidence="2 3">
    <name type="scientific">Virgisporangium aliadipatigenens</name>
    <dbReference type="NCBI Taxonomy" id="741659"/>
    <lineage>
        <taxon>Bacteria</taxon>
        <taxon>Bacillati</taxon>
        <taxon>Actinomycetota</taxon>
        <taxon>Actinomycetes</taxon>
        <taxon>Micromonosporales</taxon>
        <taxon>Micromonosporaceae</taxon>
        <taxon>Virgisporangium</taxon>
    </lineage>
</organism>
<dbReference type="Proteomes" id="UP000619260">
    <property type="component" value="Unassembled WGS sequence"/>
</dbReference>
<comment type="caution">
    <text evidence="2">The sequence shown here is derived from an EMBL/GenBank/DDBJ whole genome shotgun (WGS) entry which is preliminary data.</text>
</comment>
<accession>A0A8J3YDV3</accession>
<dbReference type="Pfam" id="PF21832">
    <property type="entry name" value="DUF6892"/>
    <property type="match status" value="1"/>
</dbReference>
<evidence type="ECO:0000313" key="2">
    <source>
        <dbReference type="EMBL" id="GIJ43171.1"/>
    </source>
</evidence>
<reference evidence="2" key="1">
    <citation type="submission" date="2021-01" db="EMBL/GenBank/DDBJ databases">
        <title>Whole genome shotgun sequence of Virgisporangium aliadipatigenens NBRC 105644.</title>
        <authorList>
            <person name="Komaki H."/>
            <person name="Tamura T."/>
        </authorList>
    </citation>
    <scope>NUCLEOTIDE SEQUENCE</scope>
    <source>
        <strain evidence="2">NBRC 105644</strain>
    </source>
</reference>
<dbReference type="AlphaFoldDB" id="A0A8J3YDV3"/>
<dbReference type="InterPro" id="IPR032675">
    <property type="entry name" value="LRR_dom_sf"/>
</dbReference>
<evidence type="ECO:0000259" key="1">
    <source>
        <dbReference type="Pfam" id="PF21832"/>
    </source>
</evidence>
<dbReference type="EMBL" id="BOPF01000001">
    <property type="protein sequence ID" value="GIJ43171.1"/>
    <property type="molecule type" value="Genomic_DNA"/>
</dbReference>
<dbReference type="InterPro" id="IPR054187">
    <property type="entry name" value="DUF6892"/>
</dbReference>
<feature type="domain" description="DUF6892" evidence="1">
    <location>
        <begin position="7"/>
        <end position="247"/>
    </location>
</feature>
<keyword evidence="3" id="KW-1185">Reference proteome</keyword>
<gene>
    <name evidence="2" type="ORF">Val02_00570</name>
</gene>
<name>A0A8J3YDV3_9ACTN</name>
<protein>
    <recommendedName>
        <fullName evidence="1">DUF6892 domain-containing protein</fullName>
    </recommendedName>
</protein>
<dbReference type="SUPFAM" id="SSF52058">
    <property type="entry name" value="L domain-like"/>
    <property type="match status" value="1"/>
</dbReference>